<keyword evidence="6" id="KW-1185">Reference proteome</keyword>
<feature type="compositionally biased region" description="Basic and acidic residues" evidence="3">
    <location>
        <begin position="919"/>
        <end position="929"/>
    </location>
</feature>
<feature type="domain" description="C2H2-type" evidence="4">
    <location>
        <begin position="339"/>
        <end position="360"/>
    </location>
</feature>
<feature type="region of interest" description="Disordered" evidence="3">
    <location>
        <begin position="1"/>
        <end position="41"/>
    </location>
</feature>
<gene>
    <name evidence="5" type="ORF">EZV62_016853</name>
</gene>
<dbReference type="EMBL" id="VAHF01000007">
    <property type="protein sequence ID" value="TXG59024.1"/>
    <property type="molecule type" value="Genomic_DNA"/>
</dbReference>
<sequence>MYKKKRPSASRHKQQPPPPFSAAADQPSPSQLPTPAAVEPVPESEIKQAISRALTEMKLGVREKALEFIKESVSRYPLSGHLHHVEAMIHLRLADHAEDESDQQVEHLEDGILSAKLAVDFLPKSIHSAVLLADLHFQLAFVDQEWVRVIELCMQALEMENPDDSGIAELFGEDGTDESVIEEDKDTIMMLLSDSKRKIREFAEKKLAEEANVDVEDDDSEETKDSEEKKDNRVDIERVVVAMDRRKKQFKAITRVCSALKQKMIGISKKLNGDIETIVEYLRFWNVSLSVETKRGFQKVNIKELVKHLKALDCQLVVDHLLEAIDFVKEEQTLQFWECYVCVKKFGDYDSYRQHFWEVHWVDTAWKLASDFDISKKSVDIFMNCAWKPVDIAEARKMFGRKSESCSTSKTSADNPKWVFCNDAQRAGLLARIRGMFDLLLKNNCLASSHINFVIEYTKDQFEGTIPMSLYRNHHHGLETLQIICCLNVSQLTEFLEFLAGVARNCGLGEDAEIDCSMEYKQSDKFFAVRIDFNKDCSCFLWQELQGEPDDKFDAAVEDDGSAIMLPLERESSVFFDGNDHIVSWLHVGSNCVEILESWTCLIDFQRLQAMKFLKMFDEELLHVSKLCDGHIKISGMLKAVQVIGSLIVEEINKREKSPKDYQAQHLLDLLRTRRQAIQDNIDDISVRTELEVISSILGGSLVILRRDQSGSEARSEEEEWKQADDAIKFVTRRLKMQMLTDMAYLDAIVLRIVVALGQYERELASISVYDYRSIIVPMIKSFLQPRLKDMYEDAKEKSKAAAEALLADLTLEETEKKIDKEDADKKKKKKKKNKKKKKKNKTPKTAEESEESDDDSKHIELQQIGAEQETDDPNAQNEDSVDEPKQSSISDDERKLTRYLENQKQFEEEASLNVNAQRSEDTNEDKASLDVNVPRSEVTNEDEASLDVNAPRSEDTNEDEASLNVNAQRSEDTNEDEASLDVNAPRSEDTNEDEASFNVNAQRSEDTNEDVASLDVNVPRSEVTNEDEASLNVNAPRSEVTNEDVDDSRE</sequence>
<keyword evidence="1" id="KW-0833">Ubl conjugation pathway</keyword>
<comment type="caution">
    <text evidence="5">The sequence shown here is derived from an EMBL/GenBank/DDBJ whole genome shotgun (WGS) entry which is preliminary data.</text>
</comment>
<dbReference type="PANTHER" id="PTHR22975">
    <property type="entry name" value="UBIQUITIN SPECIFIC PROTEINASE"/>
    <property type="match status" value="1"/>
</dbReference>
<feature type="compositionally biased region" description="Basic residues" evidence="3">
    <location>
        <begin position="1"/>
        <end position="14"/>
    </location>
</feature>
<feature type="region of interest" description="Disordered" evidence="3">
    <location>
        <begin position="821"/>
        <end position="1051"/>
    </location>
</feature>
<dbReference type="InterPro" id="IPR006865">
    <property type="entry name" value="DUF629"/>
</dbReference>
<dbReference type="Proteomes" id="UP000323000">
    <property type="component" value="Chromosome 7"/>
</dbReference>
<dbReference type="AlphaFoldDB" id="A0A5C7HQA1"/>
<dbReference type="InterPro" id="IPR052398">
    <property type="entry name" value="Ubiquitin_hydrolase_53/54"/>
</dbReference>
<dbReference type="GO" id="GO:0016787">
    <property type="term" value="F:hydrolase activity"/>
    <property type="evidence" value="ECO:0007669"/>
    <property type="project" value="UniProtKB-KW"/>
</dbReference>
<dbReference type="Pfam" id="PF04780">
    <property type="entry name" value="DUF629"/>
    <property type="match status" value="1"/>
</dbReference>
<dbReference type="PROSITE" id="PS00028">
    <property type="entry name" value="ZINC_FINGER_C2H2_1"/>
    <property type="match status" value="1"/>
</dbReference>
<feature type="compositionally biased region" description="Acidic residues" evidence="3">
    <location>
        <begin position="1042"/>
        <end position="1051"/>
    </location>
</feature>
<reference evidence="6" key="1">
    <citation type="journal article" date="2019" name="Gigascience">
        <title>De novo genome assembly of the endangered Acer yangbiense, a plant species with extremely small populations endemic to Yunnan Province, China.</title>
        <authorList>
            <person name="Yang J."/>
            <person name="Wariss H.M."/>
            <person name="Tao L."/>
            <person name="Zhang R."/>
            <person name="Yun Q."/>
            <person name="Hollingsworth P."/>
            <person name="Dao Z."/>
            <person name="Luo G."/>
            <person name="Guo H."/>
            <person name="Ma Y."/>
            <person name="Sun W."/>
        </authorList>
    </citation>
    <scope>NUCLEOTIDE SEQUENCE [LARGE SCALE GENOMIC DNA]</scope>
    <source>
        <strain evidence="6">cv. Malutang</strain>
    </source>
</reference>
<proteinExistence type="predicted"/>
<evidence type="ECO:0000256" key="3">
    <source>
        <dbReference type="SAM" id="MobiDB-lite"/>
    </source>
</evidence>
<organism evidence="5 6">
    <name type="scientific">Acer yangbiense</name>
    <dbReference type="NCBI Taxonomy" id="1000413"/>
    <lineage>
        <taxon>Eukaryota</taxon>
        <taxon>Viridiplantae</taxon>
        <taxon>Streptophyta</taxon>
        <taxon>Embryophyta</taxon>
        <taxon>Tracheophyta</taxon>
        <taxon>Spermatophyta</taxon>
        <taxon>Magnoliopsida</taxon>
        <taxon>eudicotyledons</taxon>
        <taxon>Gunneridae</taxon>
        <taxon>Pentapetalae</taxon>
        <taxon>rosids</taxon>
        <taxon>malvids</taxon>
        <taxon>Sapindales</taxon>
        <taxon>Sapindaceae</taxon>
        <taxon>Hippocastanoideae</taxon>
        <taxon>Acereae</taxon>
        <taxon>Acer</taxon>
    </lineage>
</organism>
<feature type="region of interest" description="Disordered" evidence="3">
    <location>
        <begin position="211"/>
        <end position="230"/>
    </location>
</feature>
<protein>
    <recommendedName>
        <fullName evidence="4">C2H2-type domain-containing protein</fullName>
    </recommendedName>
</protein>
<dbReference type="PANTHER" id="PTHR22975:SF9">
    <property type="entry name" value="ECHINUS SPLICE FORM 3"/>
    <property type="match status" value="1"/>
</dbReference>
<keyword evidence="2" id="KW-0378">Hydrolase</keyword>
<name>A0A5C7HQA1_9ROSI</name>
<dbReference type="InterPro" id="IPR013087">
    <property type="entry name" value="Znf_C2H2_type"/>
</dbReference>
<evidence type="ECO:0000256" key="1">
    <source>
        <dbReference type="ARBA" id="ARBA00022786"/>
    </source>
</evidence>
<evidence type="ECO:0000256" key="2">
    <source>
        <dbReference type="ARBA" id="ARBA00022801"/>
    </source>
</evidence>
<dbReference type="OrthoDB" id="205782at2759"/>
<evidence type="ECO:0000313" key="6">
    <source>
        <dbReference type="Proteomes" id="UP000323000"/>
    </source>
</evidence>
<evidence type="ECO:0000259" key="4">
    <source>
        <dbReference type="PROSITE" id="PS00028"/>
    </source>
</evidence>
<feature type="compositionally biased region" description="Basic residues" evidence="3">
    <location>
        <begin position="827"/>
        <end position="843"/>
    </location>
</feature>
<feature type="compositionally biased region" description="Acidic residues" evidence="3">
    <location>
        <begin position="211"/>
        <end position="225"/>
    </location>
</feature>
<accession>A0A5C7HQA1</accession>
<evidence type="ECO:0000313" key="5">
    <source>
        <dbReference type="EMBL" id="TXG59024.1"/>
    </source>
</evidence>